<accession>A0A0F9EUD8</accession>
<dbReference type="EMBL" id="LAZR01035473">
    <property type="protein sequence ID" value="KKL27413.1"/>
    <property type="molecule type" value="Genomic_DNA"/>
</dbReference>
<protein>
    <submittedName>
        <fullName evidence="2">Uncharacterized protein</fullName>
    </submittedName>
</protein>
<evidence type="ECO:0000313" key="2">
    <source>
        <dbReference type="EMBL" id="KKL27413.1"/>
    </source>
</evidence>
<feature type="non-terminal residue" evidence="2">
    <location>
        <position position="1"/>
    </location>
</feature>
<comment type="caution">
    <text evidence="2">The sequence shown here is derived from an EMBL/GenBank/DDBJ whole genome shotgun (WGS) entry which is preliminary data.</text>
</comment>
<gene>
    <name evidence="2" type="ORF">LCGC14_2385370</name>
</gene>
<organism evidence="2">
    <name type="scientific">marine sediment metagenome</name>
    <dbReference type="NCBI Taxonomy" id="412755"/>
    <lineage>
        <taxon>unclassified sequences</taxon>
        <taxon>metagenomes</taxon>
        <taxon>ecological metagenomes</taxon>
    </lineage>
</organism>
<feature type="compositionally biased region" description="Polar residues" evidence="1">
    <location>
        <begin position="28"/>
        <end position="38"/>
    </location>
</feature>
<feature type="region of interest" description="Disordered" evidence="1">
    <location>
        <begin position="1"/>
        <end position="81"/>
    </location>
</feature>
<name>A0A0F9EUD8_9ZZZZ</name>
<evidence type="ECO:0000256" key="1">
    <source>
        <dbReference type="SAM" id="MobiDB-lite"/>
    </source>
</evidence>
<feature type="compositionally biased region" description="Low complexity" evidence="1">
    <location>
        <begin position="40"/>
        <end position="49"/>
    </location>
</feature>
<feature type="compositionally biased region" description="Polar residues" evidence="1">
    <location>
        <begin position="53"/>
        <end position="63"/>
    </location>
</feature>
<reference evidence="2" key="1">
    <citation type="journal article" date="2015" name="Nature">
        <title>Complex archaea that bridge the gap between prokaryotes and eukaryotes.</title>
        <authorList>
            <person name="Spang A."/>
            <person name="Saw J.H."/>
            <person name="Jorgensen S.L."/>
            <person name="Zaremba-Niedzwiedzka K."/>
            <person name="Martijn J."/>
            <person name="Lind A.E."/>
            <person name="van Eijk R."/>
            <person name="Schleper C."/>
            <person name="Guy L."/>
            <person name="Ettema T.J."/>
        </authorList>
    </citation>
    <scope>NUCLEOTIDE SEQUENCE</scope>
</reference>
<proteinExistence type="predicted"/>
<sequence>ADNNQHTGRGYPILGQPRRPAVDHQRSVAETPSPTRGSPHTHPVTHPTHNAPMATQPTPTPESQPRHGPETHSVQRTHRRDVRQILIQVSTFNTDPETAQNIFKQKG</sequence>
<dbReference type="AlphaFoldDB" id="A0A0F9EUD8"/>